<protein>
    <submittedName>
        <fullName evidence="1">Uncharacterized protein</fullName>
    </submittedName>
</protein>
<reference evidence="1 2" key="1">
    <citation type="journal article" date="2015" name="Sci. Rep.">
        <title>The power of single molecule real-time sequencing technology in the de novo assembly of a eukaryotic genome.</title>
        <authorList>
            <person name="Sakai H."/>
            <person name="Naito K."/>
            <person name="Ogiso-Tanaka E."/>
            <person name="Takahashi Y."/>
            <person name="Iseki K."/>
            <person name="Muto C."/>
            <person name="Satou K."/>
            <person name="Teruya K."/>
            <person name="Shiroma A."/>
            <person name="Shimoji M."/>
            <person name="Hirano T."/>
            <person name="Itoh T."/>
            <person name="Kaga A."/>
            <person name="Tomooka N."/>
        </authorList>
    </citation>
    <scope>NUCLEOTIDE SEQUENCE [LARGE SCALE GENOMIC DNA]</scope>
    <source>
        <strain evidence="2">cv. Shumari</strain>
    </source>
</reference>
<accession>A0A0S3TAF7</accession>
<dbReference type="AlphaFoldDB" id="A0A0S3TAF7"/>
<dbReference type="Proteomes" id="UP000291084">
    <property type="component" value="Chromosome 11"/>
</dbReference>
<keyword evidence="2" id="KW-1185">Reference proteome</keyword>
<gene>
    <name evidence="1" type="primary">Vigan.11G112200</name>
    <name evidence="1" type="ORF">VIGAN_11112200</name>
</gene>
<dbReference type="EMBL" id="AP015044">
    <property type="protein sequence ID" value="BAU01805.1"/>
    <property type="molecule type" value="Genomic_DNA"/>
</dbReference>
<evidence type="ECO:0000313" key="2">
    <source>
        <dbReference type="Proteomes" id="UP000291084"/>
    </source>
</evidence>
<sequence length="76" mass="8923">MLYRTLLDSGITRSKYNDEATSSIELTNQTQDNNIIAYAQLTHLGRRNFIYRSQFRYGYYNCVSVRVVRVNLLNPL</sequence>
<organism evidence="1 2">
    <name type="scientific">Vigna angularis var. angularis</name>
    <dbReference type="NCBI Taxonomy" id="157739"/>
    <lineage>
        <taxon>Eukaryota</taxon>
        <taxon>Viridiplantae</taxon>
        <taxon>Streptophyta</taxon>
        <taxon>Embryophyta</taxon>
        <taxon>Tracheophyta</taxon>
        <taxon>Spermatophyta</taxon>
        <taxon>Magnoliopsida</taxon>
        <taxon>eudicotyledons</taxon>
        <taxon>Gunneridae</taxon>
        <taxon>Pentapetalae</taxon>
        <taxon>rosids</taxon>
        <taxon>fabids</taxon>
        <taxon>Fabales</taxon>
        <taxon>Fabaceae</taxon>
        <taxon>Papilionoideae</taxon>
        <taxon>50 kb inversion clade</taxon>
        <taxon>NPAAA clade</taxon>
        <taxon>indigoferoid/millettioid clade</taxon>
        <taxon>Phaseoleae</taxon>
        <taxon>Vigna</taxon>
    </lineage>
</organism>
<proteinExistence type="predicted"/>
<evidence type="ECO:0000313" key="1">
    <source>
        <dbReference type="EMBL" id="BAU01805.1"/>
    </source>
</evidence>
<name>A0A0S3TAF7_PHAAN</name>